<dbReference type="InterPro" id="IPR006674">
    <property type="entry name" value="HD_domain"/>
</dbReference>
<dbReference type="PANTHER" id="PTHR38659:SF2">
    <property type="entry name" value="HDIG DOMAIN PROTEIN"/>
    <property type="match status" value="1"/>
</dbReference>
<dbReference type="Gene3D" id="1.10.3210.10">
    <property type="entry name" value="Hypothetical protein af1432"/>
    <property type="match status" value="1"/>
</dbReference>
<accession>A0A1W1UX40</accession>
<keyword evidence="3" id="KW-1185">Reference proteome</keyword>
<name>A0A1W1UX40_PEPAS</name>
<feature type="domain" description="HD" evidence="1">
    <location>
        <begin position="22"/>
        <end position="92"/>
    </location>
</feature>
<dbReference type="NCBIfam" id="TIGR00277">
    <property type="entry name" value="HDIG"/>
    <property type="match status" value="1"/>
</dbReference>
<dbReference type="EMBL" id="FWWR01000009">
    <property type="protein sequence ID" value="SMB85596.1"/>
    <property type="molecule type" value="Genomic_DNA"/>
</dbReference>
<dbReference type="STRING" id="573058.SAMN00017477_0801"/>
<dbReference type="InterPro" id="IPR006675">
    <property type="entry name" value="HDIG_dom"/>
</dbReference>
<dbReference type="Proteomes" id="UP000192368">
    <property type="component" value="Unassembled WGS sequence"/>
</dbReference>
<reference evidence="3" key="1">
    <citation type="submission" date="2017-04" db="EMBL/GenBank/DDBJ databases">
        <authorList>
            <person name="Varghese N."/>
            <person name="Submissions S."/>
        </authorList>
    </citation>
    <scope>NUCLEOTIDE SEQUENCE [LARGE SCALE GENOMIC DNA]</scope>
    <source>
        <strain evidence="3">DSM 20463</strain>
    </source>
</reference>
<evidence type="ECO:0000259" key="1">
    <source>
        <dbReference type="Pfam" id="PF01966"/>
    </source>
</evidence>
<organism evidence="2 3">
    <name type="scientific">Peptoniphilus asaccharolyticus DSM 20463</name>
    <dbReference type="NCBI Taxonomy" id="573058"/>
    <lineage>
        <taxon>Bacteria</taxon>
        <taxon>Bacillati</taxon>
        <taxon>Bacillota</taxon>
        <taxon>Tissierellia</taxon>
        <taxon>Tissierellales</taxon>
        <taxon>Peptoniphilaceae</taxon>
        <taxon>Peptoniphilus</taxon>
    </lineage>
</organism>
<sequence length="189" mass="21380">MRPTREKALELLKEYTKTDALITHALQVEAAMMEFAKMFGEDEELYGIVGLLHDIDYEKYPDEHLKVAPNILRENDIDEDIIRAVLCHGYGMCTDIKPETNMEKSIYTVDELTGIINACCLLRPSKSVLDLNLKSVNKKFKDKKFAAGCDREVILSGCEMLGMDKNEVIEHTIKGLQDRAEIVGLKGEL</sequence>
<dbReference type="SUPFAM" id="SSF109604">
    <property type="entry name" value="HD-domain/PDEase-like"/>
    <property type="match status" value="1"/>
</dbReference>
<proteinExistence type="predicted"/>
<evidence type="ECO:0000313" key="3">
    <source>
        <dbReference type="Proteomes" id="UP000192368"/>
    </source>
</evidence>
<dbReference type="AlphaFoldDB" id="A0A1W1UX40"/>
<dbReference type="RefSeq" id="WP_084230447.1">
    <property type="nucleotide sequence ID" value="NZ_FWWR01000009.1"/>
</dbReference>
<gene>
    <name evidence="2" type="ORF">SAMN00017477_0801</name>
</gene>
<dbReference type="PANTHER" id="PTHR38659">
    <property type="entry name" value="METAL-DEPENDENT PHOSPHOHYDROLASE"/>
    <property type="match status" value="1"/>
</dbReference>
<protein>
    <submittedName>
        <fullName evidence="2">HDIG domain-containing protein</fullName>
    </submittedName>
</protein>
<evidence type="ECO:0000313" key="2">
    <source>
        <dbReference type="EMBL" id="SMB85596.1"/>
    </source>
</evidence>
<dbReference type="Pfam" id="PF01966">
    <property type="entry name" value="HD"/>
    <property type="match status" value="1"/>
</dbReference>
<dbReference type="OrthoDB" id="9801160at2"/>